<dbReference type="AlphaFoldDB" id="K0SAN5"/>
<organism evidence="2 3">
    <name type="scientific">Thalassiosira oceanica</name>
    <name type="common">Marine diatom</name>
    <dbReference type="NCBI Taxonomy" id="159749"/>
    <lineage>
        <taxon>Eukaryota</taxon>
        <taxon>Sar</taxon>
        <taxon>Stramenopiles</taxon>
        <taxon>Ochrophyta</taxon>
        <taxon>Bacillariophyta</taxon>
        <taxon>Coscinodiscophyceae</taxon>
        <taxon>Thalassiosirophycidae</taxon>
        <taxon>Thalassiosirales</taxon>
        <taxon>Thalassiosiraceae</taxon>
        <taxon>Thalassiosira</taxon>
    </lineage>
</organism>
<evidence type="ECO:0000313" key="2">
    <source>
        <dbReference type="EMBL" id="EJK55787.1"/>
    </source>
</evidence>
<feature type="non-terminal residue" evidence="2">
    <location>
        <position position="265"/>
    </location>
</feature>
<feature type="compositionally biased region" description="Polar residues" evidence="1">
    <location>
        <begin position="11"/>
        <end position="28"/>
    </location>
</feature>
<reference evidence="2 3" key="1">
    <citation type="journal article" date="2012" name="Genome Biol.">
        <title>Genome and low-iron response of an oceanic diatom adapted to chronic iron limitation.</title>
        <authorList>
            <person name="Lommer M."/>
            <person name="Specht M."/>
            <person name="Roy A.S."/>
            <person name="Kraemer L."/>
            <person name="Andreson R."/>
            <person name="Gutowska M.A."/>
            <person name="Wolf J."/>
            <person name="Bergner S.V."/>
            <person name="Schilhabel M.B."/>
            <person name="Klostermeier U.C."/>
            <person name="Beiko R.G."/>
            <person name="Rosenstiel P."/>
            <person name="Hippler M."/>
            <person name="Laroche J."/>
        </authorList>
    </citation>
    <scope>NUCLEOTIDE SEQUENCE [LARGE SCALE GENOMIC DNA]</scope>
    <source>
        <strain evidence="2 3">CCMP1005</strain>
    </source>
</reference>
<name>K0SAN5_THAOC</name>
<comment type="caution">
    <text evidence="2">The sequence shown here is derived from an EMBL/GenBank/DDBJ whole genome shotgun (WGS) entry which is preliminary data.</text>
</comment>
<gene>
    <name evidence="2" type="ORF">THAOC_24439</name>
</gene>
<protein>
    <submittedName>
        <fullName evidence="2">Uncharacterized protein</fullName>
    </submittedName>
</protein>
<keyword evidence="3" id="KW-1185">Reference proteome</keyword>
<proteinExistence type="predicted"/>
<evidence type="ECO:0000256" key="1">
    <source>
        <dbReference type="SAM" id="MobiDB-lite"/>
    </source>
</evidence>
<evidence type="ECO:0000313" key="3">
    <source>
        <dbReference type="Proteomes" id="UP000266841"/>
    </source>
</evidence>
<dbReference type="EMBL" id="AGNL01033213">
    <property type="protein sequence ID" value="EJK55787.1"/>
    <property type="molecule type" value="Genomic_DNA"/>
</dbReference>
<feature type="region of interest" description="Disordered" evidence="1">
    <location>
        <begin position="1"/>
        <end position="39"/>
    </location>
</feature>
<sequence>MPQMRRVFISVPTQSKDPVKSQSKAPTSTKEKESCQSRKQYPFQQRYARQRRLGTCITPCTGLSIIYSVRQPCDQSQSPVVLSEELDPVLLGRLPLEHPPRPRPGTTSLSHFDYARQSTRQFRAVCKRDTQNRRRLTVDVLPRVELVQRADAVHVAVRGRPVVQVGGELVRPPPEDAHAGPHAGVLPLAVSAVHEVVGDGRDVGPAELPADRVVPPEGAVVQDERLDLEVGVFLAEQSADGKKRRVSFITPLRDDIGEAVGPGLT</sequence>
<accession>K0SAN5</accession>
<dbReference type="Proteomes" id="UP000266841">
    <property type="component" value="Unassembled WGS sequence"/>
</dbReference>